<accession>A0AA38MWZ1</accession>
<dbReference type="Proteomes" id="UP001176059">
    <property type="component" value="Unassembled WGS sequence"/>
</dbReference>
<organism evidence="2 3">
    <name type="scientific">Lentinula guzmanii</name>
    <dbReference type="NCBI Taxonomy" id="2804957"/>
    <lineage>
        <taxon>Eukaryota</taxon>
        <taxon>Fungi</taxon>
        <taxon>Dikarya</taxon>
        <taxon>Basidiomycota</taxon>
        <taxon>Agaricomycotina</taxon>
        <taxon>Agaricomycetes</taxon>
        <taxon>Agaricomycetidae</taxon>
        <taxon>Agaricales</taxon>
        <taxon>Marasmiineae</taxon>
        <taxon>Omphalotaceae</taxon>
        <taxon>Lentinula</taxon>
    </lineage>
</organism>
<feature type="domain" description="DUF6589" evidence="1">
    <location>
        <begin position="265"/>
        <end position="717"/>
    </location>
</feature>
<evidence type="ECO:0000313" key="3">
    <source>
        <dbReference type="Proteomes" id="UP001176059"/>
    </source>
</evidence>
<sequence>MGRPKPGHAEYNDMFSTAKPFESIKFARPAVTSFAAQLVEEHLVKKATLLASLEGGLHTWNPDTGREIKTETFGAETLQAATVALQEGNPLLWRYCVQVATPKHRDRLSRAKNALLDQRAAARNHRPPEIVTAHAISSLIFSRNRNANLLPTDKGMLLFSCDANRYLFAHESRIGASVSYHAVLDALDHFAQADGESVLAMAWDEDGSGIVRFDNLQKQVHARYERVGWEARMMIGCAGTFCKAEGFTKEAVSLQKKREWLAKNLRATLTFNQLWDLIDHDYLSNVLPLLWLQILIDILSTVIPEASRTYHSELHELFLEFGIKRNASPRKTRIFPLKSNAYNETITSDLLKALKDFLAQLGQTTESYLPWLILAGGDGLSYERMIQLKNYLQFGANEFDRLEIIEPFLEIWHTLWTNLSRIYEAHWVGLTSADPSTLGFGANSLKRRAPGNVSKVDYYPYIDLLDSQVDARVLDIWSNEFRTKDLVADFELWSKTDKLPTMVDLHQRAIKLHQKFGTHKAFFRLMENGTGYKSGTEWVAGKKDPSSANLGLGAKRGKTAEEKEKSVFEGDESLARSTRLICDGLLSRLASDSCRSGDIGCVWECMKMMTFTFAGSSHTKYTNYLLEMICNFELEASPELREFFLENWLISCNGRTFEPGDLFQEQLQDELYAQINHDQGFDDPHTRERLAPNVYRFRQTKKAHHASLGLTARSGNHIAPSRIADIRKLMSMYQREELHLFQKGRQYEEADSLRVDDHGRGVLSLMEGRLEKWARETRRARNLHDDGERYYRSDAFDTPVDGITQNEVLRTDGFAFDPDSGPVDAVTADRQEVEIFDEEFDVDKERDDTLKE</sequence>
<evidence type="ECO:0000313" key="2">
    <source>
        <dbReference type="EMBL" id="KAJ3724202.1"/>
    </source>
</evidence>
<gene>
    <name evidence="2" type="ORF">DFJ43DRAFT_1133610</name>
</gene>
<reference evidence="2" key="2">
    <citation type="journal article" date="2023" name="Proc. Natl. Acad. Sci. U.S.A.">
        <title>A global phylogenomic analysis of the shiitake genus Lentinula.</title>
        <authorList>
            <person name="Sierra-Patev S."/>
            <person name="Min B."/>
            <person name="Naranjo-Ortiz M."/>
            <person name="Looney B."/>
            <person name="Konkel Z."/>
            <person name="Slot J.C."/>
            <person name="Sakamoto Y."/>
            <person name="Steenwyk J.L."/>
            <person name="Rokas A."/>
            <person name="Carro J."/>
            <person name="Camarero S."/>
            <person name="Ferreira P."/>
            <person name="Molpeceres G."/>
            <person name="Ruiz-Duenas F.J."/>
            <person name="Serrano A."/>
            <person name="Henrissat B."/>
            <person name="Drula E."/>
            <person name="Hughes K.W."/>
            <person name="Mata J.L."/>
            <person name="Ishikawa N.K."/>
            <person name="Vargas-Isla R."/>
            <person name="Ushijima S."/>
            <person name="Smith C.A."/>
            <person name="Donoghue J."/>
            <person name="Ahrendt S."/>
            <person name="Andreopoulos W."/>
            <person name="He G."/>
            <person name="LaButti K."/>
            <person name="Lipzen A."/>
            <person name="Ng V."/>
            <person name="Riley R."/>
            <person name="Sandor L."/>
            <person name="Barry K."/>
            <person name="Martinez A.T."/>
            <person name="Xiao Y."/>
            <person name="Gibbons J.G."/>
            <person name="Terashima K."/>
            <person name="Grigoriev I.V."/>
            <person name="Hibbett D."/>
        </authorList>
    </citation>
    <scope>NUCLEOTIDE SEQUENCE</scope>
    <source>
        <strain evidence="2">ET3784</strain>
    </source>
</reference>
<name>A0AA38MWZ1_9AGAR</name>
<reference evidence="2" key="1">
    <citation type="submission" date="2022-08" db="EMBL/GenBank/DDBJ databases">
        <authorList>
            <consortium name="DOE Joint Genome Institute"/>
            <person name="Min B."/>
            <person name="Sierra-Patev S."/>
            <person name="Naranjo-Ortiz M."/>
            <person name="Looney B."/>
            <person name="Konkel Z."/>
            <person name="Slot J.C."/>
            <person name="Sakamoto Y."/>
            <person name="Steenwyk J.L."/>
            <person name="Rokas A."/>
            <person name="Carro J."/>
            <person name="Camarero S."/>
            <person name="Ferreira P."/>
            <person name="Molpeceres G."/>
            <person name="Ruiz-duenas F.J."/>
            <person name="Serrano A."/>
            <person name="Henrissat B."/>
            <person name="Drula E."/>
            <person name="Hughes K.W."/>
            <person name="Mata J.L."/>
            <person name="Ishikawa N.K."/>
            <person name="Vargas-Isla R."/>
            <person name="Ushijima S."/>
            <person name="Smith C.A."/>
            <person name="Ahrendt S."/>
            <person name="Andreopoulos W."/>
            <person name="He G."/>
            <person name="LaButti K."/>
            <person name="Lipzen A."/>
            <person name="Ng V."/>
            <person name="Riley R."/>
            <person name="Sandor L."/>
            <person name="Barry K."/>
            <person name="Martinez A.T."/>
            <person name="Xiao Y."/>
            <person name="Gibbons J.G."/>
            <person name="Terashima K."/>
            <person name="Hibbett D.S."/>
            <person name="Grigoriev I.V."/>
        </authorList>
    </citation>
    <scope>NUCLEOTIDE SEQUENCE</scope>
    <source>
        <strain evidence="2">ET3784</strain>
    </source>
</reference>
<evidence type="ECO:0000259" key="1">
    <source>
        <dbReference type="Pfam" id="PF20231"/>
    </source>
</evidence>
<protein>
    <recommendedName>
        <fullName evidence="1">DUF6589 domain-containing protein</fullName>
    </recommendedName>
</protein>
<dbReference type="EMBL" id="JANVFO010000050">
    <property type="protein sequence ID" value="KAJ3724202.1"/>
    <property type="molecule type" value="Genomic_DNA"/>
</dbReference>
<proteinExistence type="predicted"/>
<dbReference type="InterPro" id="IPR046496">
    <property type="entry name" value="DUF6589"/>
</dbReference>
<comment type="caution">
    <text evidence="2">The sequence shown here is derived from an EMBL/GenBank/DDBJ whole genome shotgun (WGS) entry which is preliminary data.</text>
</comment>
<keyword evidence="3" id="KW-1185">Reference proteome</keyword>
<dbReference type="Pfam" id="PF20231">
    <property type="entry name" value="DUF6589"/>
    <property type="match status" value="1"/>
</dbReference>
<dbReference type="AlphaFoldDB" id="A0AA38MWZ1"/>